<protein>
    <recommendedName>
        <fullName evidence="4">HlyD family secretion protein</fullName>
    </recommendedName>
</protein>
<accession>A0AAE3QYP8</accession>
<name>A0AAE3QYP8_9BACT</name>
<keyword evidence="1" id="KW-0472">Membrane</keyword>
<keyword evidence="1" id="KW-1133">Transmembrane helix</keyword>
<evidence type="ECO:0008006" key="4">
    <source>
        <dbReference type="Google" id="ProtNLM"/>
    </source>
</evidence>
<keyword evidence="1" id="KW-0812">Transmembrane</keyword>
<evidence type="ECO:0000313" key="2">
    <source>
        <dbReference type="EMBL" id="MDJ1485605.1"/>
    </source>
</evidence>
<reference evidence="2" key="1">
    <citation type="submission" date="2023-05" db="EMBL/GenBank/DDBJ databases">
        <authorList>
            <person name="Zhang X."/>
        </authorList>
    </citation>
    <scope>NUCLEOTIDE SEQUENCE</scope>
    <source>
        <strain evidence="2">YF14B1</strain>
    </source>
</reference>
<evidence type="ECO:0000256" key="1">
    <source>
        <dbReference type="SAM" id="Phobius"/>
    </source>
</evidence>
<dbReference type="EMBL" id="JASJOS010000021">
    <property type="protein sequence ID" value="MDJ1485605.1"/>
    <property type="molecule type" value="Genomic_DNA"/>
</dbReference>
<feature type="transmembrane region" description="Helical" evidence="1">
    <location>
        <begin position="28"/>
        <end position="47"/>
    </location>
</feature>
<comment type="caution">
    <text evidence="2">The sequence shown here is derived from an EMBL/GenBank/DDBJ whole genome shotgun (WGS) entry which is preliminary data.</text>
</comment>
<dbReference type="AlphaFoldDB" id="A0AAE3QYP8"/>
<gene>
    <name evidence="2" type="ORF">QNI16_34260</name>
</gene>
<dbReference type="RefSeq" id="WP_313988375.1">
    <property type="nucleotide sequence ID" value="NZ_JASJOS010000021.1"/>
</dbReference>
<organism evidence="2 3">
    <name type="scientific">Xanthocytophaga flava</name>
    <dbReference type="NCBI Taxonomy" id="3048013"/>
    <lineage>
        <taxon>Bacteria</taxon>
        <taxon>Pseudomonadati</taxon>
        <taxon>Bacteroidota</taxon>
        <taxon>Cytophagia</taxon>
        <taxon>Cytophagales</taxon>
        <taxon>Rhodocytophagaceae</taxon>
        <taxon>Xanthocytophaga</taxon>
    </lineage>
</organism>
<sequence>MPHFDTKTVYSEELYEIIGYIPRWITRWGITVIACVFILFLILTSIIQFPESITAKMIITPKEPPFAVSWYQTDIHVSYELKAFQYQQVKVGDTLLLEKDEKAGKVSAITTPVTGKVHLSVGREKNTKAKLLAVVPQNTQFEGLLLLSEQGMGKVEAGQNVLIRLDAYPESEFGLLKGQIKQIFPVQFDKKFRVTVALPGKLVTTTGKRIPTQAQMEGSAEIITDNQKLIRRIFANIW</sequence>
<dbReference type="Proteomes" id="UP001241110">
    <property type="component" value="Unassembled WGS sequence"/>
</dbReference>
<proteinExistence type="predicted"/>
<dbReference type="Gene3D" id="2.40.30.170">
    <property type="match status" value="1"/>
</dbReference>
<evidence type="ECO:0000313" key="3">
    <source>
        <dbReference type="Proteomes" id="UP001241110"/>
    </source>
</evidence>